<dbReference type="InterPro" id="IPR016181">
    <property type="entry name" value="Acyl_CoA_acyltransferase"/>
</dbReference>
<dbReference type="PANTHER" id="PTHR43233:SF1">
    <property type="entry name" value="FAMILY N-ACETYLTRANSFERASE, PUTATIVE (AFU_ORTHOLOGUE AFUA_6G03350)-RELATED"/>
    <property type="match status" value="1"/>
</dbReference>
<name>A0ABS4CWJ9_9BACI</name>
<dbReference type="Proteomes" id="UP000674416">
    <property type="component" value="Unassembled WGS sequence"/>
</dbReference>
<evidence type="ECO:0000313" key="3">
    <source>
        <dbReference type="Proteomes" id="UP000674416"/>
    </source>
</evidence>
<evidence type="ECO:0000259" key="1">
    <source>
        <dbReference type="PROSITE" id="PS51186"/>
    </source>
</evidence>
<dbReference type="Gene3D" id="3.40.630.30">
    <property type="match status" value="1"/>
</dbReference>
<dbReference type="SUPFAM" id="SSF55729">
    <property type="entry name" value="Acyl-CoA N-acyltransferases (Nat)"/>
    <property type="match status" value="1"/>
</dbReference>
<evidence type="ECO:0000313" key="2">
    <source>
        <dbReference type="EMBL" id="MBP1081720.1"/>
    </source>
</evidence>
<dbReference type="PANTHER" id="PTHR43233">
    <property type="entry name" value="FAMILY N-ACETYLTRANSFERASE, PUTATIVE (AFU_ORTHOLOGUE AFUA_6G03350)-RELATED"/>
    <property type="match status" value="1"/>
</dbReference>
<accession>A0ABS4CWJ9</accession>
<sequence>MQRIERDLGNGFLISTDKQKLNIELIHTFLSEESYWAKDIKREAVVKLILNSPLCYGIYEASTGNQAGFARVVTDFVKFSWLADVFVLPEYRGHSLGKKLIQKIVSHPELEGCRFMLATKDAHGLYEKYGFSSLENSEDFLMRPMDMKIVEKAL</sequence>
<reference evidence="2 3" key="1">
    <citation type="submission" date="2021-01" db="EMBL/GenBank/DDBJ databases">
        <title>Genomic Encyclopedia of Type Strains, Phase IV (KMG-IV): sequencing the most valuable type-strain genomes for metagenomic binning, comparative biology and taxonomic classification.</title>
        <authorList>
            <person name="Goeker M."/>
        </authorList>
    </citation>
    <scope>NUCLEOTIDE SEQUENCE [LARGE SCALE GENOMIC DNA]</scope>
    <source>
        <strain evidence="2 3">DSM 103394</strain>
    </source>
</reference>
<proteinExistence type="predicted"/>
<gene>
    <name evidence="2" type="ORF">JOC74_002213</name>
</gene>
<dbReference type="RefSeq" id="WP_225970240.1">
    <property type="nucleotide sequence ID" value="NZ_JAFDST010000002.1"/>
</dbReference>
<dbReference type="InterPro" id="IPR000182">
    <property type="entry name" value="GNAT_dom"/>
</dbReference>
<dbReference type="Pfam" id="PF00583">
    <property type="entry name" value="Acetyltransf_1"/>
    <property type="match status" value="1"/>
</dbReference>
<feature type="domain" description="N-acetyltransferase" evidence="1">
    <location>
        <begin position="16"/>
        <end position="150"/>
    </location>
</feature>
<dbReference type="InterPro" id="IPR053144">
    <property type="entry name" value="Acetyltransferase_Butenolide"/>
</dbReference>
<comment type="caution">
    <text evidence="2">The sequence shown here is derived from an EMBL/GenBank/DDBJ whole genome shotgun (WGS) entry which is preliminary data.</text>
</comment>
<dbReference type="EMBL" id="JAFDST010000002">
    <property type="protein sequence ID" value="MBP1081720.1"/>
    <property type="molecule type" value="Genomic_DNA"/>
</dbReference>
<dbReference type="PROSITE" id="PS51186">
    <property type="entry name" value="GNAT"/>
    <property type="match status" value="1"/>
</dbReference>
<dbReference type="CDD" id="cd04301">
    <property type="entry name" value="NAT_SF"/>
    <property type="match status" value="1"/>
</dbReference>
<organism evidence="2 3">
    <name type="scientific">Bacillus capparidis</name>
    <dbReference type="NCBI Taxonomy" id="1840411"/>
    <lineage>
        <taxon>Bacteria</taxon>
        <taxon>Bacillati</taxon>
        <taxon>Bacillota</taxon>
        <taxon>Bacilli</taxon>
        <taxon>Bacillales</taxon>
        <taxon>Bacillaceae</taxon>
        <taxon>Bacillus</taxon>
    </lineage>
</organism>
<keyword evidence="3" id="KW-1185">Reference proteome</keyword>
<protein>
    <submittedName>
        <fullName evidence="2">GNAT superfamily N-acetyltransferase</fullName>
    </submittedName>
</protein>